<accession>A0A840KCQ7</accession>
<dbReference type="AlphaFoldDB" id="A0A840KCQ7"/>
<dbReference type="Proteomes" id="UP000592180">
    <property type="component" value="Unassembled WGS sequence"/>
</dbReference>
<organism evidence="1 2">
    <name type="scientific">Chryseobacterium defluvii</name>
    <dbReference type="NCBI Taxonomy" id="160396"/>
    <lineage>
        <taxon>Bacteria</taxon>
        <taxon>Pseudomonadati</taxon>
        <taxon>Bacteroidota</taxon>
        <taxon>Flavobacteriia</taxon>
        <taxon>Flavobacteriales</taxon>
        <taxon>Weeksellaceae</taxon>
        <taxon>Chryseobacterium group</taxon>
        <taxon>Chryseobacterium</taxon>
    </lineage>
</organism>
<gene>
    <name evidence="1" type="ORF">HNP38_002262</name>
</gene>
<protein>
    <submittedName>
        <fullName evidence="1">Uncharacterized protein</fullName>
    </submittedName>
</protein>
<sequence>MKKIYVFGNGNLSWEKFHEFYLDLLKDLDLSECEFIMGDFSGTDTMMMEYLKDKSENVTIVHIGERPRYFVNTFRTKAQSWKTLGAFKSDSDRDNYAISNCTHFLAVDFNSDEKRKSGTLKNIEKCLALNKTKL</sequence>
<name>A0A840KCQ7_9FLAO</name>
<keyword evidence="2" id="KW-1185">Reference proteome</keyword>
<evidence type="ECO:0000313" key="1">
    <source>
        <dbReference type="EMBL" id="MBB4806966.1"/>
    </source>
</evidence>
<reference evidence="1 2" key="1">
    <citation type="submission" date="2020-08" db="EMBL/GenBank/DDBJ databases">
        <title>Functional genomics of gut bacteria from endangered species of beetles.</title>
        <authorList>
            <person name="Carlos-Shanley C."/>
        </authorList>
    </citation>
    <scope>NUCLEOTIDE SEQUENCE [LARGE SCALE GENOMIC DNA]</scope>
    <source>
        <strain evidence="1 2">S00151</strain>
    </source>
</reference>
<evidence type="ECO:0000313" key="2">
    <source>
        <dbReference type="Proteomes" id="UP000592180"/>
    </source>
</evidence>
<comment type="caution">
    <text evidence="1">The sequence shown here is derived from an EMBL/GenBank/DDBJ whole genome shotgun (WGS) entry which is preliminary data.</text>
</comment>
<dbReference type="EMBL" id="JACHLE010000002">
    <property type="protein sequence ID" value="MBB4806966.1"/>
    <property type="molecule type" value="Genomic_DNA"/>
</dbReference>
<proteinExistence type="predicted"/>
<dbReference type="RefSeq" id="WP_184189423.1">
    <property type="nucleotide sequence ID" value="NZ_JACHLE010000002.1"/>
</dbReference>